<evidence type="ECO:0000256" key="6">
    <source>
        <dbReference type="ARBA" id="ARBA00022777"/>
    </source>
</evidence>
<dbReference type="FunFam" id="3.40.1190.20:FF:000001">
    <property type="entry name" value="Phosphofructokinase"/>
    <property type="match status" value="1"/>
</dbReference>
<keyword evidence="7 11" id="KW-0067">ATP-binding</keyword>
<dbReference type="GO" id="GO:0044281">
    <property type="term" value="P:small molecule metabolic process"/>
    <property type="evidence" value="ECO:0007669"/>
    <property type="project" value="UniProtKB-ARBA"/>
</dbReference>
<dbReference type="OrthoDB" id="9801219at2"/>
<evidence type="ECO:0000256" key="5">
    <source>
        <dbReference type="ARBA" id="ARBA00022741"/>
    </source>
</evidence>
<evidence type="ECO:0000256" key="8">
    <source>
        <dbReference type="ARBA" id="ARBA00032802"/>
    </source>
</evidence>
<protein>
    <recommendedName>
        <fullName evidence="3 11">1-phosphofructokinase</fullName>
        <shortName evidence="11">Fru1PK</shortName>
        <ecNumber evidence="2 11">2.7.1.56</ecNumber>
    </recommendedName>
    <alternativeName>
        <fullName evidence="8 11">Fructose 1-phosphate kinase</fullName>
    </alternativeName>
</protein>
<dbReference type="GO" id="GO:0016052">
    <property type="term" value="P:carbohydrate catabolic process"/>
    <property type="evidence" value="ECO:0007669"/>
    <property type="project" value="UniProtKB-ARBA"/>
</dbReference>
<accession>C0QKA7</accession>
<evidence type="ECO:0000313" key="13">
    <source>
        <dbReference type="EMBL" id="ACN13978.1"/>
    </source>
</evidence>
<dbReference type="InterPro" id="IPR002173">
    <property type="entry name" value="Carboh/pur_kinase_PfkB_CS"/>
</dbReference>
<evidence type="ECO:0000256" key="3">
    <source>
        <dbReference type="ARBA" id="ARBA00013596"/>
    </source>
</evidence>
<reference evidence="13 14" key="1">
    <citation type="journal article" date="2009" name="Environ. Microbiol.">
        <title>Genome sequence of Desulfobacterium autotrophicum HRM2, a marine sulfate reducer oxidizing organic carbon completely to carbon dioxide.</title>
        <authorList>
            <person name="Strittmatter A.W."/>
            <person name="Liesegang H."/>
            <person name="Rabus R."/>
            <person name="Decker I."/>
            <person name="Amann J."/>
            <person name="Andres S."/>
            <person name="Henne A."/>
            <person name="Fricke W.F."/>
            <person name="Martinez-Arias R."/>
            <person name="Bartels D."/>
            <person name="Goesmann A."/>
            <person name="Krause L."/>
            <person name="Puehler A."/>
            <person name="Klenk H.P."/>
            <person name="Richter M."/>
            <person name="Schuler M."/>
            <person name="Gloeckner F.O."/>
            <person name="Meyerdierks A."/>
            <person name="Gottschalk G."/>
            <person name="Amann R."/>
        </authorList>
    </citation>
    <scope>NUCLEOTIDE SEQUENCE [LARGE SCALE GENOMIC DNA]</scope>
    <source>
        <strain evidence="14">ATCC 43914 / DSM 3382 / HRM2</strain>
    </source>
</reference>
<dbReference type="eggNOG" id="COG1105">
    <property type="taxonomic scope" value="Bacteria"/>
</dbReference>
<dbReference type="STRING" id="177437.HRM2_08650"/>
<evidence type="ECO:0000256" key="11">
    <source>
        <dbReference type="RuleBase" id="RU369061"/>
    </source>
</evidence>
<proteinExistence type="inferred from homology"/>
<dbReference type="Gene3D" id="3.40.1190.20">
    <property type="match status" value="1"/>
</dbReference>
<dbReference type="KEGG" id="dat:HRM2_08650"/>
<organism evidence="13 14">
    <name type="scientific">Desulforapulum autotrophicum (strain ATCC 43914 / DSM 3382 / VKM B-1955 / HRM2)</name>
    <name type="common">Desulfobacterium autotrophicum</name>
    <dbReference type="NCBI Taxonomy" id="177437"/>
    <lineage>
        <taxon>Bacteria</taxon>
        <taxon>Pseudomonadati</taxon>
        <taxon>Thermodesulfobacteriota</taxon>
        <taxon>Desulfobacteria</taxon>
        <taxon>Desulfobacterales</taxon>
        <taxon>Desulfobacteraceae</taxon>
        <taxon>Desulforapulum</taxon>
    </lineage>
</organism>
<dbReference type="PANTHER" id="PTHR46566">
    <property type="entry name" value="1-PHOSPHOFRUCTOKINASE-RELATED"/>
    <property type="match status" value="1"/>
</dbReference>
<evidence type="ECO:0000256" key="1">
    <source>
        <dbReference type="ARBA" id="ARBA00010688"/>
    </source>
</evidence>
<dbReference type="CDD" id="cd01164">
    <property type="entry name" value="FruK_PfkB_like"/>
    <property type="match status" value="1"/>
</dbReference>
<dbReference type="PANTHER" id="PTHR46566:SF2">
    <property type="entry name" value="ATP-DEPENDENT 6-PHOSPHOFRUCTOKINASE ISOZYME 2"/>
    <property type="match status" value="1"/>
</dbReference>
<gene>
    <name evidence="13" type="primary">pfkB1</name>
    <name evidence="13" type="ordered locus">HRM2_08650</name>
</gene>
<dbReference type="GO" id="GO:0008662">
    <property type="term" value="F:1-phosphofructokinase activity"/>
    <property type="evidence" value="ECO:0007669"/>
    <property type="project" value="UniProtKB-UniRule"/>
</dbReference>
<comment type="similarity">
    <text evidence="1 11">Belongs to the carbohydrate kinase PfkB family.</text>
</comment>
<evidence type="ECO:0000256" key="4">
    <source>
        <dbReference type="ARBA" id="ARBA00022679"/>
    </source>
</evidence>
<dbReference type="NCBIfam" id="TIGR03168">
    <property type="entry name" value="1-PFK"/>
    <property type="match status" value="1"/>
</dbReference>
<name>C0QKA7_DESAH</name>
<dbReference type="SUPFAM" id="SSF53613">
    <property type="entry name" value="Ribokinase-like"/>
    <property type="match status" value="1"/>
</dbReference>
<keyword evidence="5 11" id="KW-0547">Nucleotide-binding</keyword>
<dbReference type="GO" id="GO:0005524">
    <property type="term" value="F:ATP binding"/>
    <property type="evidence" value="ECO:0007669"/>
    <property type="project" value="UniProtKB-UniRule"/>
</dbReference>
<comment type="catalytic activity">
    <reaction evidence="9 11">
        <text>beta-D-fructose 1-phosphate + ATP = beta-D-fructose 1,6-bisphosphate + ADP + H(+)</text>
        <dbReference type="Rhea" id="RHEA:14213"/>
        <dbReference type="ChEBI" id="CHEBI:15378"/>
        <dbReference type="ChEBI" id="CHEBI:30616"/>
        <dbReference type="ChEBI" id="CHEBI:32966"/>
        <dbReference type="ChEBI" id="CHEBI:138881"/>
        <dbReference type="ChEBI" id="CHEBI:456216"/>
        <dbReference type="EC" id="2.7.1.56"/>
    </reaction>
</comment>
<dbReference type="HOGENOM" id="CLU_050013_0_2_7"/>
<dbReference type="RefSeq" id="WP_012663218.1">
    <property type="nucleotide sequence ID" value="NC_012108.1"/>
</dbReference>
<evidence type="ECO:0000256" key="10">
    <source>
        <dbReference type="PIRNR" id="PIRNR000535"/>
    </source>
</evidence>
<dbReference type="PROSITE" id="PS00584">
    <property type="entry name" value="PFKB_KINASES_2"/>
    <property type="match status" value="1"/>
</dbReference>
<evidence type="ECO:0000256" key="7">
    <source>
        <dbReference type="ARBA" id="ARBA00022840"/>
    </source>
</evidence>
<dbReference type="Pfam" id="PF00294">
    <property type="entry name" value="PfkB"/>
    <property type="match status" value="1"/>
</dbReference>
<dbReference type="AlphaFoldDB" id="C0QKA7"/>
<dbReference type="InterPro" id="IPR011611">
    <property type="entry name" value="PfkB_dom"/>
</dbReference>
<dbReference type="InterPro" id="IPR029056">
    <property type="entry name" value="Ribokinase-like"/>
</dbReference>
<dbReference type="EC" id="2.7.1.56" evidence="2 11"/>
<dbReference type="InterPro" id="IPR017583">
    <property type="entry name" value="Tagatose/fructose_Pkinase"/>
</dbReference>
<dbReference type="Proteomes" id="UP000000442">
    <property type="component" value="Chromosome"/>
</dbReference>
<dbReference type="GO" id="GO:0005829">
    <property type="term" value="C:cytosol"/>
    <property type="evidence" value="ECO:0007669"/>
    <property type="project" value="TreeGrafter"/>
</dbReference>
<evidence type="ECO:0000256" key="2">
    <source>
        <dbReference type="ARBA" id="ARBA00012131"/>
    </source>
</evidence>
<evidence type="ECO:0000256" key="9">
    <source>
        <dbReference type="ARBA" id="ARBA00047745"/>
    </source>
</evidence>
<dbReference type="InterPro" id="IPR022463">
    <property type="entry name" value="1-PFruKinase"/>
</dbReference>
<keyword evidence="4 10" id="KW-0808">Transferase</keyword>
<evidence type="ECO:0000313" key="14">
    <source>
        <dbReference type="Proteomes" id="UP000000442"/>
    </source>
</evidence>
<comment type="function">
    <text evidence="11">Catalyzes the ATP-dependent phosphorylation of fructose-l-phosphate to fructose-l,6-bisphosphate.</text>
</comment>
<dbReference type="EMBL" id="CP001087">
    <property type="protein sequence ID" value="ACN13978.1"/>
    <property type="molecule type" value="Genomic_DNA"/>
</dbReference>
<sequence>MIFTVTLNPAVDREMTVDQIVFDTVLRASDWRVDCGGKGFNVARMLKSLGVSSVALGFAAGKSGELLNDKLQSLGIETEFVWVEGETRTNVSIVSGNGQYVKVNEPGPTITDVDLAQLAQKVGDRVRAGDWWVLAGSLPPGVPPGYYTELITLIQSAGAYVFLDTSDEALRQNCGAKPLLVKPNDEEAHGLTGLPVNTPAQIAAVGRAISAMGPANVIISLGKQGAVLVHAGKAWLAASPKIVAANPIGAGDSMVAGIVWGLSQGDSMQDALCKGIACGAATASQKGTSVGSLAQVNELLAKVKLSQV</sequence>
<keyword evidence="6 11" id="KW-0418">Kinase</keyword>
<dbReference type="PIRSF" id="PIRSF000535">
    <property type="entry name" value="1PFK/6PFK/LacC"/>
    <property type="match status" value="1"/>
</dbReference>
<dbReference type="NCBIfam" id="TIGR03828">
    <property type="entry name" value="pfkB"/>
    <property type="match status" value="1"/>
</dbReference>
<feature type="domain" description="Carbohydrate kinase PfkB" evidence="12">
    <location>
        <begin position="11"/>
        <end position="290"/>
    </location>
</feature>
<evidence type="ECO:0000259" key="12">
    <source>
        <dbReference type="Pfam" id="PF00294"/>
    </source>
</evidence>
<keyword evidence="14" id="KW-1185">Reference proteome</keyword>